<reference evidence="1 2" key="1">
    <citation type="submission" date="2023-12" db="EMBL/GenBank/DDBJ databases">
        <title>Baltic Sea Cyanobacteria.</title>
        <authorList>
            <person name="Delbaje E."/>
            <person name="Fewer D.P."/>
            <person name="Shishido T.K."/>
        </authorList>
    </citation>
    <scope>NUCLEOTIDE SEQUENCE [LARGE SCALE GENOMIC DNA]</scope>
    <source>
        <strain evidence="1 2">UHCC 0370</strain>
    </source>
</reference>
<protein>
    <submittedName>
        <fullName evidence="1">Uncharacterized protein</fullName>
    </submittedName>
</protein>
<organism evidence="1 2">
    <name type="scientific">Pseudanabaena galeata UHCC 0370</name>
    <dbReference type="NCBI Taxonomy" id="3110310"/>
    <lineage>
        <taxon>Bacteria</taxon>
        <taxon>Bacillati</taxon>
        <taxon>Cyanobacteriota</taxon>
        <taxon>Cyanophyceae</taxon>
        <taxon>Pseudanabaenales</taxon>
        <taxon>Pseudanabaenaceae</taxon>
        <taxon>Pseudanabaena</taxon>
    </lineage>
</organism>
<keyword evidence="2" id="KW-1185">Reference proteome</keyword>
<sequence length="67" mass="7891">MGRKPDIQQIEAIAREFKMYKRLREDFGDFIEQEKADGHRGSLNDKGDFTYAELRQKAKEFLGEIKP</sequence>
<gene>
    <name evidence="1" type="ORF">VB774_04645</name>
</gene>
<comment type="caution">
    <text evidence="1">The sequence shown here is derived from an EMBL/GenBank/DDBJ whole genome shotgun (WGS) entry which is preliminary data.</text>
</comment>
<dbReference type="Proteomes" id="UP001301388">
    <property type="component" value="Unassembled WGS sequence"/>
</dbReference>
<accession>A0ABU5TF45</accession>
<evidence type="ECO:0000313" key="2">
    <source>
        <dbReference type="Proteomes" id="UP001301388"/>
    </source>
</evidence>
<dbReference type="RefSeq" id="WP_281008448.1">
    <property type="nucleotide sequence ID" value="NZ_JAYGIE010000013.1"/>
</dbReference>
<name>A0ABU5TF45_9CYAN</name>
<dbReference type="EMBL" id="JAYGIE010000013">
    <property type="protein sequence ID" value="MEA5476902.1"/>
    <property type="molecule type" value="Genomic_DNA"/>
</dbReference>
<evidence type="ECO:0000313" key="1">
    <source>
        <dbReference type="EMBL" id="MEA5476902.1"/>
    </source>
</evidence>
<proteinExistence type="predicted"/>